<accession>A0ABN7WH63</accession>
<proteinExistence type="predicted"/>
<protein>
    <submittedName>
        <fullName evidence="2">21465_t:CDS:1</fullName>
    </submittedName>
</protein>
<keyword evidence="3" id="KW-1185">Reference proteome</keyword>
<evidence type="ECO:0000313" key="2">
    <source>
        <dbReference type="EMBL" id="CAG8832246.1"/>
    </source>
</evidence>
<dbReference type="Proteomes" id="UP000789901">
    <property type="component" value="Unassembled WGS sequence"/>
</dbReference>
<dbReference type="EMBL" id="CAJVQB010044978">
    <property type="protein sequence ID" value="CAG8832246.1"/>
    <property type="molecule type" value="Genomic_DNA"/>
</dbReference>
<feature type="non-terminal residue" evidence="2">
    <location>
        <position position="1"/>
    </location>
</feature>
<evidence type="ECO:0000313" key="3">
    <source>
        <dbReference type="Proteomes" id="UP000789901"/>
    </source>
</evidence>
<reference evidence="2 3" key="1">
    <citation type="submission" date="2021-06" db="EMBL/GenBank/DDBJ databases">
        <authorList>
            <person name="Kallberg Y."/>
            <person name="Tangrot J."/>
            <person name="Rosling A."/>
        </authorList>
    </citation>
    <scope>NUCLEOTIDE SEQUENCE [LARGE SCALE GENOMIC DNA]</scope>
    <source>
        <strain evidence="2 3">120-4 pot B 10/14</strain>
    </source>
</reference>
<feature type="region of interest" description="Disordered" evidence="1">
    <location>
        <begin position="1"/>
        <end position="25"/>
    </location>
</feature>
<sequence>NDHFPVPEAKLSNHINENNREPEVTNLDPEMYREPDTYFPKLWILHL</sequence>
<evidence type="ECO:0000256" key="1">
    <source>
        <dbReference type="SAM" id="MobiDB-lite"/>
    </source>
</evidence>
<organism evidence="2 3">
    <name type="scientific">Gigaspora margarita</name>
    <dbReference type="NCBI Taxonomy" id="4874"/>
    <lineage>
        <taxon>Eukaryota</taxon>
        <taxon>Fungi</taxon>
        <taxon>Fungi incertae sedis</taxon>
        <taxon>Mucoromycota</taxon>
        <taxon>Glomeromycotina</taxon>
        <taxon>Glomeromycetes</taxon>
        <taxon>Diversisporales</taxon>
        <taxon>Gigasporaceae</taxon>
        <taxon>Gigaspora</taxon>
    </lineage>
</organism>
<gene>
    <name evidence="2" type="ORF">GMARGA_LOCUS30969</name>
</gene>
<name>A0ABN7WH63_GIGMA</name>
<comment type="caution">
    <text evidence="2">The sequence shown here is derived from an EMBL/GenBank/DDBJ whole genome shotgun (WGS) entry which is preliminary data.</text>
</comment>